<comment type="caution">
    <text evidence="1">The sequence shown here is derived from an EMBL/GenBank/DDBJ whole genome shotgun (WGS) entry which is preliminary data.</text>
</comment>
<proteinExistence type="predicted"/>
<name>A0A8X7BJY5_TRICX</name>
<reference evidence="1" key="1">
    <citation type="submission" date="2020-08" db="EMBL/GenBank/DDBJ databases">
        <title>Multicomponent nature underlies the extraordinary mechanical properties of spider dragline silk.</title>
        <authorList>
            <person name="Kono N."/>
            <person name="Nakamura H."/>
            <person name="Mori M."/>
            <person name="Yoshida Y."/>
            <person name="Ohtoshi R."/>
            <person name="Malay A.D."/>
            <person name="Moran D.A.P."/>
            <person name="Tomita M."/>
            <person name="Numata K."/>
            <person name="Arakawa K."/>
        </authorList>
    </citation>
    <scope>NUCLEOTIDE SEQUENCE</scope>
</reference>
<accession>A0A8X7BJY5</accession>
<keyword evidence="2" id="KW-1185">Reference proteome</keyword>
<dbReference type="AlphaFoldDB" id="A0A8X7BJY5"/>
<gene>
    <name evidence="1" type="ORF">TNCV_5112131</name>
</gene>
<sequence>MLGRETVQHPLCPGWSGHDAKLSFCLILLKDDIPLALETDNTHGLLHLRIVRLTVQIINDVNKRSLFRVPKYCLYHHSRCEFRLKIMNASSICAVLRYLQIRIIYPDLPNKNEFCWKTCSVIPVPNFILQRRAVVSYF</sequence>
<dbReference type="Proteomes" id="UP000887159">
    <property type="component" value="Unassembled WGS sequence"/>
</dbReference>
<evidence type="ECO:0000313" key="2">
    <source>
        <dbReference type="Proteomes" id="UP000887159"/>
    </source>
</evidence>
<protein>
    <submittedName>
        <fullName evidence="1">Uncharacterized protein</fullName>
    </submittedName>
</protein>
<organism evidence="1 2">
    <name type="scientific">Trichonephila clavipes</name>
    <name type="common">Golden silk orbweaver</name>
    <name type="synonym">Nephila clavipes</name>
    <dbReference type="NCBI Taxonomy" id="2585209"/>
    <lineage>
        <taxon>Eukaryota</taxon>
        <taxon>Metazoa</taxon>
        <taxon>Ecdysozoa</taxon>
        <taxon>Arthropoda</taxon>
        <taxon>Chelicerata</taxon>
        <taxon>Arachnida</taxon>
        <taxon>Araneae</taxon>
        <taxon>Araneomorphae</taxon>
        <taxon>Entelegynae</taxon>
        <taxon>Araneoidea</taxon>
        <taxon>Nephilidae</taxon>
        <taxon>Trichonephila</taxon>
    </lineage>
</organism>
<dbReference type="EMBL" id="BMAU01021408">
    <property type="protein sequence ID" value="GFY33152.1"/>
    <property type="molecule type" value="Genomic_DNA"/>
</dbReference>
<evidence type="ECO:0000313" key="1">
    <source>
        <dbReference type="EMBL" id="GFY33152.1"/>
    </source>
</evidence>